<sequence length="423" mass="46071">MKNMKLQHILTFALIFICTLTANSEPRTIADIPNVHLSNRTLYVSNPDNILSPQAESQLNSILGDIWAKTSSEAVVVVVDEIEGDPDTFATELFQDWGIGKKDNSNGLLYLVSRKDRKTVIRTGYGMEGVIPDVIAGRIIRNIANPNYAQGDFDTGTLNAVQELSRIITTPGATEELMSKYKNDQGVGFMSGPDAGEILDMWLKLGTILAVGLAVWLFVAIRKSRKKTLFERYHALKSMVTPGAMVSLLGLGIPLPVFLILLVLLRRSRTKPRKCPNCTHKMKRLDEKADNAYLTPAQDTEEQLNSVDYDVWLCPQCGETDILPYIVKNSAYKVCPNCHARTLAYVGNRIISQPTTRRDGQGVRSFVCRNCGKQLSVPYSIPRINEPPIVILPPGGGRGFGGGIGGGSFGGGMTGGGGASGGW</sequence>
<name>A0AC61S8L7_9BACT</name>
<reference evidence="1" key="1">
    <citation type="submission" date="2019-04" db="EMBL/GenBank/DDBJ databases">
        <title>Microbes associate with the intestines of laboratory mice.</title>
        <authorList>
            <person name="Navarre W."/>
            <person name="Wong E."/>
            <person name="Huang K.C."/>
            <person name="Tropini C."/>
            <person name="Ng K."/>
            <person name="Yu B."/>
        </authorList>
    </citation>
    <scope>NUCLEOTIDE SEQUENCE</scope>
    <source>
        <strain evidence="1">NM86_A22</strain>
    </source>
</reference>
<organism evidence="1 2">
    <name type="scientific">Muribaculum caecicola</name>
    <dbReference type="NCBI Taxonomy" id="3038144"/>
    <lineage>
        <taxon>Bacteria</taxon>
        <taxon>Pseudomonadati</taxon>
        <taxon>Bacteroidota</taxon>
        <taxon>Bacteroidia</taxon>
        <taxon>Bacteroidales</taxon>
        <taxon>Muribaculaceae</taxon>
        <taxon>Muribaculum</taxon>
    </lineage>
</organism>
<comment type="caution">
    <text evidence="1">The sequence shown here is derived from an EMBL/GenBank/DDBJ whole genome shotgun (WGS) entry which is preliminary data.</text>
</comment>
<keyword evidence="2" id="KW-1185">Reference proteome</keyword>
<protein>
    <submittedName>
        <fullName evidence="1">TPM domain-containing protein</fullName>
    </submittedName>
</protein>
<dbReference type="EMBL" id="SSTG01000003">
    <property type="protein sequence ID" value="THG55197.1"/>
    <property type="molecule type" value="Genomic_DNA"/>
</dbReference>
<proteinExistence type="predicted"/>
<gene>
    <name evidence="1" type="ORF">E5990_00570</name>
</gene>
<evidence type="ECO:0000313" key="1">
    <source>
        <dbReference type="EMBL" id="THG55197.1"/>
    </source>
</evidence>
<evidence type="ECO:0000313" key="2">
    <source>
        <dbReference type="Proteomes" id="UP000305401"/>
    </source>
</evidence>
<dbReference type="Proteomes" id="UP000305401">
    <property type="component" value="Unassembled WGS sequence"/>
</dbReference>
<accession>A0AC61S8L7</accession>